<organism evidence="7 8">
    <name type="scientific">Bdellovibrio bacteriovorus</name>
    <dbReference type="NCBI Taxonomy" id="959"/>
    <lineage>
        <taxon>Bacteria</taxon>
        <taxon>Pseudomonadati</taxon>
        <taxon>Bdellovibrionota</taxon>
        <taxon>Bdellovibrionia</taxon>
        <taxon>Bdellovibrionales</taxon>
        <taxon>Pseudobdellovibrionaceae</taxon>
        <taxon>Bdellovibrio</taxon>
    </lineage>
</organism>
<dbReference type="SMART" id="SM00563">
    <property type="entry name" value="PlsC"/>
    <property type="match status" value="1"/>
</dbReference>
<dbReference type="Proteomes" id="UP000075799">
    <property type="component" value="Unassembled WGS sequence"/>
</dbReference>
<keyword evidence="4" id="KW-0443">Lipid metabolism</keyword>
<dbReference type="CDD" id="cd07989">
    <property type="entry name" value="LPLAT_AGPAT-like"/>
    <property type="match status" value="1"/>
</dbReference>
<sequence length="235" mass="27057">MKAITSFTDSVGLFAKTYHYLQKSKHPEASVEDLKLQWAKDMLSRLRIDLEISGKVSEQKSLLFLGNHVSYLDIPLLMSTVRGLSFVAKEEVRSWPVIGSAAKKIETVFVKRESGSSRQLARQSIQNALTRGQRVAIFPSGTTCMHEKKSWRRGAFEIAHEKNLLFQPFRITYLPLRAAAYIDDDFLPTHLFNLFGLERIHAKLEFHDPVRIKDPVVDCEYWQNWTKSFVTARQN</sequence>
<dbReference type="OrthoDB" id="319710at2"/>
<evidence type="ECO:0000256" key="4">
    <source>
        <dbReference type="ARBA" id="ARBA00023098"/>
    </source>
</evidence>
<protein>
    <recommendedName>
        <fullName evidence="6">Phospholipid/glycerol acyltransferase domain-containing protein</fullName>
    </recommendedName>
</protein>
<comment type="caution">
    <text evidence="7">The sequence shown here is derived from an EMBL/GenBank/DDBJ whole genome shotgun (WGS) entry which is preliminary data.</text>
</comment>
<dbReference type="SUPFAM" id="SSF69593">
    <property type="entry name" value="Glycerol-3-phosphate (1)-acyltransferase"/>
    <property type="match status" value="1"/>
</dbReference>
<dbReference type="Pfam" id="PF01553">
    <property type="entry name" value="Acyltransferase"/>
    <property type="match status" value="1"/>
</dbReference>
<reference evidence="7 8" key="1">
    <citation type="submission" date="2016-03" db="EMBL/GenBank/DDBJ databases">
        <authorList>
            <person name="Ploux O."/>
        </authorList>
    </citation>
    <scope>NUCLEOTIDE SEQUENCE [LARGE SCALE GENOMIC DNA]</scope>
    <source>
        <strain evidence="7 8">EC13</strain>
    </source>
</reference>
<keyword evidence="3" id="KW-0808">Transferase</keyword>
<name>A0A162GFB8_BDEBC</name>
<dbReference type="AlphaFoldDB" id="A0A162GFB8"/>
<evidence type="ECO:0000256" key="1">
    <source>
        <dbReference type="ARBA" id="ARBA00005189"/>
    </source>
</evidence>
<accession>A0A162GFB8</accession>
<feature type="domain" description="Phospholipid/glycerol acyltransferase" evidence="6">
    <location>
        <begin position="62"/>
        <end position="174"/>
    </location>
</feature>
<dbReference type="PANTHER" id="PTHR10434:SF64">
    <property type="entry name" value="1-ACYL-SN-GLYCEROL-3-PHOSPHATE ACYLTRANSFERASE-RELATED"/>
    <property type="match status" value="1"/>
</dbReference>
<comment type="pathway">
    <text evidence="1">Lipid metabolism.</text>
</comment>
<evidence type="ECO:0000256" key="3">
    <source>
        <dbReference type="ARBA" id="ARBA00022679"/>
    </source>
</evidence>
<dbReference type="PANTHER" id="PTHR10434">
    <property type="entry name" value="1-ACYL-SN-GLYCEROL-3-PHOSPHATE ACYLTRANSFERASE"/>
    <property type="match status" value="1"/>
</dbReference>
<evidence type="ECO:0000313" key="8">
    <source>
        <dbReference type="Proteomes" id="UP000075799"/>
    </source>
</evidence>
<proteinExistence type="predicted"/>
<evidence type="ECO:0000313" key="7">
    <source>
        <dbReference type="EMBL" id="KYG68010.1"/>
    </source>
</evidence>
<evidence type="ECO:0000256" key="5">
    <source>
        <dbReference type="ARBA" id="ARBA00023315"/>
    </source>
</evidence>
<keyword evidence="2" id="KW-0444">Lipid biosynthesis</keyword>
<dbReference type="GO" id="GO:0006654">
    <property type="term" value="P:phosphatidic acid biosynthetic process"/>
    <property type="evidence" value="ECO:0007669"/>
    <property type="project" value="TreeGrafter"/>
</dbReference>
<evidence type="ECO:0000256" key="2">
    <source>
        <dbReference type="ARBA" id="ARBA00022516"/>
    </source>
</evidence>
<dbReference type="GO" id="GO:0003841">
    <property type="term" value="F:1-acylglycerol-3-phosphate O-acyltransferase activity"/>
    <property type="evidence" value="ECO:0007669"/>
    <property type="project" value="TreeGrafter"/>
</dbReference>
<dbReference type="EMBL" id="LUKD01000001">
    <property type="protein sequence ID" value="KYG68010.1"/>
    <property type="molecule type" value="Genomic_DNA"/>
</dbReference>
<dbReference type="InterPro" id="IPR002123">
    <property type="entry name" value="Plipid/glycerol_acylTrfase"/>
</dbReference>
<gene>
    <name evidence="7" type="ORF">AZI87_01695</name>
</gene>
<dbReference type="RefSeq" id="WP_063204714.1">
    <property type="nucleotide sequence ID" value="NZ_LUKD01000001.1"/>
</dbReference>
<evidence type="ECO:0000259" key="6">
    <source>
        <dbReference type="SMART" id="SM00563"/>
    </source>
</evidence>
<keyword evidence="5" id="KW-0012">Acyltransferase</keyword>